<dbReference type="CDD" id="cd00995">
    <property type="entry name" value="PBP2_NikA_DppA_OppA_like"/>
    <property type="match status" value="1"/>
</dbReference>
<dbReference type="GO" id="GO:0015833">
    <property type="term" value="P:peptide transport"/>
    <property type="evidence" value="ECO:0007669"/>
    <property type="project" value="TreeGrafter"/>
</dbReference>
<reference evidence="2" key="1">
    <citation type="submission" date="2020-05" db="EMBL/GenBank/DDBJ databases">
        <authorList>
            <person name="Chiriac C."/>
            <person name="Salcher M."/>
            <person name="Ghai R."/>
            <person name="Kavagutti S V."/>
        </authorList>
    </citation>
    <scope>NUCLEOTIDE SEQUENCE</scope>
</reference>
<dbReference type="EMBL" id="CAEZWQ010000042">
    <property type="protein sequence ID" value="CAB4660338.1"/>
    <property type="molecule type" value="Genomic_DNA"/>
</dbReference>
<feature type="domain" description="Solute-binding protein family 5" evidence="1">
    <location>
        <begin position="80"/>
        <end position="431"/>
    </location>
</feature>
<dbReference type="GO" id="GO:0043190">
    <property type="term" value="C:ATP-binding cassette (ABC) transporter complex"/>
    <property type="evidence" value="ECO:0007669"/>
    <property type="project" value="InterPro"/>
</dbReference>
<dbReference type="Gene3D" id="3.40.190.10">
    <property type="entry name" value="Periplasmic binding protein-like II"/>
    <property type="match status" value="1"/>
</dbReference>
<gene>
    <name evidence="2" type="ORF">UFOPK2275_00491</name>
</gene>
<sequence length="508" mass="54400">MDVSSLRSKKATAAGVAFVLALTLGINFAPSQAASRNLVYGSAAGIPQLNPIILTSATEMPLTTLLWAGLTSRNESGGLDPDLATRWNANASATQWTFTLRQGAKFSDGSPLNTKAVKAAFEYTLKTPVSQWKIEIDMVDSIRTTANTITFILKTPNAVFSEAVADIRIIKVSEVDNFNKNPSTSGPYKVAKFTPNVSLNLVPNPNYYGAKAGLTGIDFTKLGDSTAAVNALRAGSIDYLDHLTFADAASVKSNSALQLLRAKTSSQTVVLHMDNQNAPGNNIKVRQAMAYAVNRQSLLDNAYFGQGTVSAYNTVVADASPWQCSAKAGLTKYTYDPAKAKKLFAEAGITKLTWWGVSGILPEFTTMAEIIQADLKKAGVELTIKNSEVGAWVAGFYPPGTKYPGLVVPNIFSLQPDPAYSMYYMKSGGNESNWNNTQYDTLFDKAITVLKPAARKAAWCEGLKLENSQTPIVAMFNIFTVHAASSSVKGIWVAPNGMAHLEGASLGS</sequence>
<dbReference type="InterPro" id="IPR030678">
    <property type="entry name" value="Peptide/Ni-bd"/>
</dbReference>
<dbReference type="Gene3D" id="3.10.105.10">
    <property type="entry name" value="Dipeptide-binding Protein, Domain 3"/>
    <property type="match status" value="1"/>
</dbReference>
<evidence type="ECO:0000259" key="1">
    <source>
        <dbReference type="Pfam" id="PF00496"/>
    </source>
</evidence>
<dbReference type="PANTHER" id="PTHR30290">
    <property type="entry name" value="PERIPLASMIC BINDING COMPONENT OF ABC TRANSPORTER"/>
    <property type="match status" value="1"/>
</dbReference>
<accession>A0A6J6LGR5</accession>
<dbReference type="GO" id="GO:1904680">
    <property type="term" value="F:peptide transmembrane transporter activity"/>
    <property type="evidence" value="ECO:0007669"/>
    <property type="project" value="TreeGrafter"/>
</dbReference>
<dbReference type="GO" id="GO:0042597">
    <property type="term" value="C:periplasmic space"/>
    <property type="evidence" value="ECO:0007669"/>
    <property type="project" value="UniProtKB-ARBA"/>
</dbReference>
<dbReference type="PIRSF" id="PIRSF002741">
    <property type="entry name" value="MppA"/>
    <property type="match status" value="1"/>
</dbReference>
<evidence type="ECO:0000313" key="2">
    <source>
        <dbReference type="EMBL" id="CAB4660338.1"/>
    </source>
</evidence>
<name>A0A6J6LGR5_9ZZZZ</name>
<organism evidence="2">
    <name type="scientific">freshwater metagenome</name>
    <dbReference type="NCBI Taxonomy" id="449393"/>
    <lineage>
        <taxon>unclassified sequences</taxon>
        <taxon>metagenomes</taxon>
        <taxon>ecological metagenomes</taxon>
    </lineage>
</organism>
<dbReference type="InterPro" id="IPR000914">
    <property type="entry name" value="SBP_5_dom"/>
</dbReference>
<dbReference type="SUPFAM" id="SSF53850">
    <property type="entry name" value="Periplasmic binding protein-like II"/>
    <property type="match status" value="1"/>
</dbReference>
<dbReference type="Gene3D" id="3.90.76.10">
    <property type="entry name" value="Dipeptide-binding Protein, Domain 1"/>
    <property type="match status" value="1"/>
</dbReference>
<dbReference type="AlphaFoldDB" id="A0A6J6LGR5"/>
<proteinExistence type="predicted"/>
<dbReference type="Pfam" id="PF00496">
    <property type="entry name" value="SBP_bac_5"/>
    <property type="match status" value="1"/>
</dbReference>
<protein>
    <submittedName>
        <fullName evidence="2">Unannotated protein</fullName>
    </submittedName>
</protein>
<dbReference type="InterPro" id="IPR039424">
    <property type="entry name" value="SBP_5"/>
</dbReference>